<dbReference type="PANTHER" id="PTHR30252">
    <property type="entry name" value="INNER MEMBRANE PEPTIDE TRANSPORTER"/>
    <property type="match status" value="1"/>
</dbReference>
<evidence type="ECO:0000256" key="3">
    <source>
        <dbReference type="ARBA" id="ARBA00022475"/>
    </source>
</evidence>
<comment type="caution">
    <text evidence="9">The sequence shown here is derived from an EMBL/GenBank/DDBJ whole genome shotgun (WGS) entry which is preliminary data.</text>
</comment>
<evidence type="ECO:0000256" key="1">
    <source>
        <dbReference type="ARBA" id="ARBA00004651"/>
    </source>
</evidence>
<feature type="transmembrane region" description="Helical" evidence="7">
    <location>
        <begin position="188"/>
        <end position="208"/>
    </location>
</feature>
<dbReference type="PANTHER" id="PTHR30252:SF4">
    <property type="entry name" value="CARBON STARVATION"/>
    <property type="match status" value="1"/>
</dbReference>
<dbReference type="GO" id="GO:0009267">
    <property type="term" value="P:cellular response to starvation"/>
    <property type="evidence" value="ECO:0007669"/>
    <property type="project" value="InterPro"/>
</dbReference>
<dbReference type="Proteomes" id="UP000346772">
    <property type="component" value="Unassembled WGS sequence"/>
</dbReference>
<evidence type="ECO:0000256" key="2">
    <source>
        <dbReference type="ARBA" id="ARBA00007755"/>
    </source>
</evidence>
<protein>
    <submittedName>
        <fullName evidence="9">Carbon starvation protein</fullName>
    </submittedName>
</protein>
<feature type="transmembrane region" description="Helical" evidence="7">
    <location>
        <begin position="341"/>
        <end position="366"/>
    </location>
</feature>
<feature type="transmembrane region" description="Helical" evidence="7">
    <location>
        <begin position="476"/>
        <end position="493"/>
    </location>
</feature>
<keyword evidence="5 7" id="KW-1133">Transmembrane helix</keyword>
<feature type="transmembrane region" description="Helical" evidence="7">
    <location>
        <begin position="215"/>
        <end position="236"/>
    </location>
</feature>
<evidence type="ECO:0000256" key="5">
    <source>
        <dbReference type="ARBA" id="ARBA00022989"/>
    </source>
</evidence>
<evidence type="ECO:0000313" key="9">
    <source>
        <dbReference type="EMBL" id="VFD53616.1"/>
    </source>
</evidence>
<evidence type="ECO:0000256" key="4">
    <source>
        <dbReference type="ARBA" id="ARBA00022692"/>
    </source>
</evidence>
<dbReference type="GO" id="GO:0005886">
    <property type="term" value="C:plasma membrane"/>
    <property type="evidence" value="ECO:0007669"/>
    <property type="project" value="UniProtKB-SubCell"/>
</dbReference>
<keyword evidence="4 7" id="KW-0812">Transmembrane</keyword>
<comment type="similarity">
    <text evidence="2">Belongs to the peptide transporter carbon starvation (CstA) (TC 2.A.114) family.</text>
</comment>
<feature type="transmembrane region" description="Helical" evidence="7">
    <location>
        <begin position="387"/>
        <end position="409"/>
    </location>
</feature>
<keyword evidence="6 7" id="KW-0472">Membrane</keyword>
<dbReference type="AlphaFoldDB" id="A0AAX3GXL0"/>
<feature type="transmembrane region" description="Helical" evidence="7">
    <location>
        <begin position="297"/>
        <end position="319"/>
    </location>
</feature>
<dbReference type="Pfam" id="PF02554">
    <property type="entry name" value="CstA"/>
    <property type="match status" value="2"/>
</dbReference>
<dbReference type="EMBL" id="CAADAT010000004">
    <property type="protein sequence ID" value="VFD53616.1"/>
    <property type="molecule type" value="Genomic_DNA"/>
</dbReference>
<feature type="transmembrane region" description="Helical" evidence="7">
    <location>
        <begin position="445"/>
        <end position="464"/>
    </location>
</feature>
<dbReference type="InterPro" id="IPR003706">
    <property type="entry name" value="CstA_N"/>
</dbReference>
<feature type="transmembrane region" description="Helical" evidence="7">
    <location>
        <begin position="421"/>
        <end position="440"/>
    </location>
</feature>
<dbReference type="InterPro" id="IPR051605">
    <property type="entry name" value="CstA"/>
</dbReference>
<proteinExistence type="inferred from homology"/>
<keyword evidence="3" id="KW-1003">Cell membrane</keyword>
<name>A0AAX3GXL0_CLODI</name>
<accession>A0AAX3GXL0</accession>
<reference evidence="9 10" key="1">
    <citation type="submission" date="2019-02" db="EMBL/GenBank/DDBJ databases">
        <authorList>
            <consortium name="Pathogen Informatics"/>
        </authorList>
    </citation>
    <scope>NUCLEOTIDE SEQUENCE [LARGE SCALE GENOMIC DNA]</scope>
    <source>
        <strain evidence="9 10">078GUE027</strain>
    </source>
</reference>
<gene>
    <name evidence="9" type="primary">cstA_1</name>
    <name evidence="9" type="ORF">SAMEA1710456_01086</name>
</gene>
<comment type="subcellular location">
    <subcellularLocation>
        <location evidence="1">Cell membrane</location>
        <topology evidence="1">Multi-pass membrane protein</topology>
    </subcellularLocation>
</comment>
<evidence type="ECO:0000256" key="6">
    <source>
        <dbReference type="ARBA" id="ARBA00023136"/>
    </source>
</evidence>
<evidence type="ECO:0000313" key="10">
    <source>
        <dbReference type="Proteomes" id="UP000346772"/>
    </source>
</evidence>
<feature type="transmembrane region" description="Helical" evidence="7">
    <location>
        <begin position="256"/>
        <end position="276"/>
    </location>
</feature>
<feature type="transmembrane region" description="Helical" evidence="7">
    <location>
        <begin position="149"/>
        <end position="168"/>
    </location>
</feature>
<feature type="domain" description="CstA N-terminal" evidence="8">
    <location>
        <begin position="343"/>
        <end position="458"/>
    </location>
</feature>
<feature type="domain" description="CstA N-terminal" evidence="8">
    <location>
        <begin position="27"/>
        <end position="233"/>
    </location>
</feature>
<feature type="transmembrane region" description="Helical" evidence="7">
    <location>
        <begin position="97"/>
        <end position="118"/>
    </location>
</feature>
<evidence type="ECO:0000256" key="7">
    <source>
        <dbReference type="SAM" id="Phobius"/>
    </source>
</evidence>
<organism evidence="9 10">
    <name type="scientific">Clostridioides difficile</name>
    <name type="common">Peptoclostridium difficile</name>
    <dbReference type="NCBI Taxonomy" id="1496"/>
    <lineage>
        <taxon>Bacteria</taxon>
        <taxon>Bacillati</taxon>
        <taxon>Bacillota</taxon>
        <taxon>Clostridia</taxon>
        <taxon>Peptostreptococcales</taxon>
        <taxon>Peptostreptococcaceae</taxon>
        <taxon>Clostridioides</taxon>
    </lineage>
</organism>
<evidence type="ECO:0000259" key="8">
    <source>
        <dbReference type="Pfam" id="PF02554"/>
    </source>
</evidence>
<sequence length="509" mass="55999">MSYKSTHLDNMYTKTKKFYKWGDIMTTFLIGLAILLIGGALYGAYCEKVFGPDDRKTPALAQSDGVDYVPMKKWKNSLIELLNIAGTGPILGPIQGILFGPIAFILIPIGCVFGGALHDYMSGMISIREKGAQMPSLISRFLGNKVFQVYNIFLCLLMLLVGAVFIYTPGDLVVTQILNMKSTINNPVVWIVYGIIFLYYLCATLFPIDKIIGKIYPIFGAILLLSAAGVGVGIFTQGYDLANLSLANWKGIHPDGIPLIPTFFVTVACGIVSGFHSTQATLIARSVSNEKEGKTTFYNMMILEGLIAMIWAAAAMGIYNKGIPKELIGSPDVIGLVARDLLGSIGGIIAIIGVIVLPITSGDTALRSLRLMLADYFHYDQKEKKHRVILSICIFIPVIAILIFAKLSASGFNILWRYFSWSNQTIAIFAFAMITVYLIVKEKNYIISLIPGMFYSFVIFSYIFNAQIGFNLNMNISYVLAAIFTVLYAILTVHSGRKLKSRADTKLAD</sequence>
<feature type="transmembrane region" description="Helical" evidence="7">
    <location>
        <begin position="21"/>
        <end position="45"/>
    </location>
</feature>